<dbReference type="Gene3D" id="1.10.3660.10">
    <property type="entry name" value="6-phosphogluconate dehydrogenase C-terminal like domain"/>
    <property type="match status" value="1"/>
</dbReference>
<dbReference type="Pfam" id="PF20463">
    <property type="entry name" value="PDH_C"/>
    <property type="match status" value="1"/>
</dbReference>
<evidence type="ECO:0000256" key="2">
    <source>
        <dbReference type="ARBA" id="ARBA00023002"/>
    </source>
</evidence>
<dbReference type="KEGG" id="ckl:CKL_0785"/>
<feature type="domain" description="Prephenate/arogenate dehydrogenase" evidence="5">
    <location>
        <begin position="8"/>
        <end position="290"/>
    </location>
</feature>
<dbReference type="PANTHER" id="PTHR21363">
    <property type="entry name" value="PREPHENATE DEHYDROGENASE"/>
    <property type="match status" value="1"/>
</dbReference>
<comment type="pathway">
    <text evidence="3">Amino-acid biosynthesis.</text>
</comment>
<dbReference type="InterPro" id="IPR046825">
    <property type="entry name" value="PDH_C"/>
</dbReference>
<dbReference type="FunFam" id="3.40.50.720:FF:000208">
    <property type="entry name" value="Prephenate dehydrogenase"/>
    <property type="match status" value="1"/>
</dbReference>
<evidence type="ECO:0000256" key="1">
    <source>
        <dbReference type="ARBA" id="ARBA00007964"/>
    </source>
</evidence>
<dbReference type="SUPFAM" id="SSF48179">
    <property type="entry name" value="6-phosphogluconate dehydrogenase C-terminal domain-like"/>
    <property type="match status" value="1"/>
</dbReference>
<dbReference type="Pfam" id="PF02153">
    <property type="entry name" value="PDH_N"/>
    <property type="match status" value="1"/>
</dbReference>
<evidence type="ECO:0000256" key="3">
    <source>
        <dbReference type="ARBA" id="ARBA00029440"/>
    </source>
</evidence>
<dbReference type="InterPro" id="IPR050812">
    <property type="entry name" value="Preph/Arog_dehydrog"/>
</dbReference>
<protein>
    <submittedName>
        <fullName evidence="6">TyrA</fullName>
        <ecNumber evidence="6">1.3.1.12</ecNumber>
    </submittedName>
</protein>
<keyword evidence="4" id="KW-0472">Membrane</keyword>
<reference evidence="6 7" key="1">
    <citation type="journal article" date="2008" name="Proc. Natl. Acad. Sci. U.S.A.">
        <title>The genome of Clostridium kluyveri, a strict anaerobe with unique metabolic features.</title>
        <authorList>
            <person name="Seedorf H."/>
            <person name="Fricke W.F."/>
            <person name="Veith B."/>
            <person name="Brueggemann H."/>
            <person name="Liesegang H."/>
            <person name="Strittmatter A."/>
            <person name="Miethke M."/>
            <person name="Buckel W."/>
            <person name="Hinderberger J."/>
            <person name="Li F."/>
            <person name="Hagemeier C."/>
            <person name="Thauer R.K."/>
            <person name="Gottschalk G."/>
        </authorList>
    </citation>
    <scope>NUCLEOTIDE SEQUENCE [LARGE SCALE GENOMIC DNA]</scope>
    <source>
        <strain evidence="7">ATCC 8527 / DSM 555 / NCIMB 10680</strain>
    </source>
</reference>
<dbReference type="GO" id="GO:0006571">
    <property type="term" value="P:tyrosine biosynthetic process"/>
    <property type="evidence" value="ECO:0007669"/>
    <property type="project" value="InterPro"/>
</dbReference>
<feature type="transmembrane region" description="Helical" evidence="4">
    <location>
        <begin position="6"/>
        <end position="25"/>
    </location>
</feature>
<accession>A5N6A7</accession>
<dbReference type="SUPFAM" id="SSF51735">
    <property type="entry name" value="NAD(P)-binding Rossmann-fold domains"/>
    <property type="match status" value="1"/>
</dbReference>
<gene>
    <name evidence="6" type="primary">tyrA</name>
    <name evidence="6" type="ordered locus">CKL_0785</name>
</gene>
<dbReference type="GO" id="GO:0008977">
    <property type="term" value="F:prephenate dehydrogenase (NAD+) activity"/>
    <property type="evidence" value="ECO:0007669"/>
    <property type="project" value="UniProtKB-EC"/>
</dbReference>
<dbReference type="GO" id="GO:0004665">
    <property type="term" value="F:prephenate dehydrogenase (NADP+) activity"/>
    <property type="evidence" value="ECO:0007669"/>
    <property type="project" value="InterPro"/>
</dbReference>
<dbReference type="Proteomes" id="UP000002411">
    <property type="component" value="Chromosome"/>
</dbReference>
<dbReference type="eggNOG" id="COG0287">
    <property type="taxonomic scope" value="Bacteria"/>
</dbReference>
<dbReference type="InterPro" id="IPR046826">
    <property type="entry name" value="PDH_N"/>
</dbReference>
<keyword evidence="4" id="KW-1133">Transmembrane helix</keyword>
<dbReference type="AlphaFoldDB" id="A5N6A7"/>
<keyword evidence="2 6" id="KW-0560">Oxidoreductase</keyword>
<evidence type="ECO:0000313" key="7">
    <source>
        <dbReference type="Proteomes" id="UP000002411"/>
    </source>
</evidence>
<evidence type="ECO:0000313" key="6">
    <source>
        <dbReference type="EMBL" id="EDK32838.1"/>
    </source>
</evidence>
<evidence type="ECO:0000256" key="4">
    <source>
        <dbReference type="SAM" id="Phobius"/>
    </source>
</evidence>
<dbReference type="STRING" id="431943.CKL_0785"/>
<dbReference type="PANTHER" id="PTHR21363:SF0">
    <property type="entry name" value="PREPHENATE DEHYDROGENASE [NADP(+)]"/>
    <property type="match status" value="1"/>
</dbReference>
<sequence>MEDCDFNINIAVVGMGLIGGSYAMALRDLEPKCVIGIDKDKYTLKSALDDGIIDGAYESGGDFLKEVDLIIVALYPKDTIAFIKNNLQYLKKGALITDTSGIKQDIVENINSFLPEYLEFIPGHPMAGKESRGIKGASKDIFKGANYIITPGGKNTSRGLQKIDKMARAIGCSNVTYISPKEHDRIITFTSQLPHVIAVSLMNLHEEEYKDSIELFTGGSFKDATRVAQINSKLWTELFIMNSDNLIEEIENFQNSMEILKKAIMSKDISTMRCIFEKSMLKRKELVKGQ</sequence>
<dbReference type="HOGENOM" id="CLU_055968_2_0_9"/>
<keyword evidence="4" id="KW-0812">Transmembrane</keyword>
<dbReference type="PROSITE" id="PS51176">
    <property type="entry name" value="PDH_ADH"/>
    <property type="match status" value="1"/>
</dbReference>
<dbReference type="Gene3D" id="3.40.50.720">
    <property type="entry name" value="NAD(P)-binding Rossmann-like Domain"/>
    <property type="match status" value="1"/>
</dbReference>
<proteinExistence type="inferred from homology"/>
<dbReference type="InterPro" id="IPR008927">
    <property type="entry name" value="6-PGluconate_DH-like_C_sf"/>
</dbReference>
<name>A5N6A7_CLOK5</name>
<comment type="similarity">
    <text evidence="1">Belongs to the prephenate/arogenate dehydrogenase family.</text>
</comment>
<keyword evidence="7" id="KW-1185">Reference proteome</keyword>
<evidence type="ECO:0000259" key="5">
    <source>
        <dbReference type="PROSITE" id="PS51176"/>
    </source>
</evidence>
<organism evidence="6 7">
    <name type="scientific">Clostridium kluyveri (strain ATCC 8527 / DSM 555 / NBRC 12016 / NCIMB 10680 / K1)</name>
    <dbReference type="NCBI Taxonomy" id="431943"/>
    <lineage>
        <taxon>Bacteria</taxon>
        <taxon>Bacillati</taxon>
        <taxon>Bacillota</taxon>
        <taxon>Clostridia</taxon>
        <taxon>Eubacteriales</taxon>
        <taxon>Clostridiaceae</taxon>
        <taxon>Clostridium</taxon>
    </lineage>
</organism>
<dbReference type="GO" id="GO:0070403">
    <property type="term" value="F:NAD+ binding"/>
    <property type="evidence" value="ECO:0007669"/>
    <property type="project" value="InterPro"/>
</dbReference>
<dbReference type="InterPro" id="IPR036291">
    <property type="entry name" value="NAD(P)-bd_dom_sf"/>
</dbReference>
<dbReference type="EMBL" id="CP000673">
    <property type="protein sequence ID" value="EDK32838.1"/>
    <property type="molecule type" value="Genomic_DNA"/>
</dbReference>
<dbReference type="EC" id="1.3.1.12" evidence="6"/>
<dbReference type="RefSeq" id="WP_011989353.1">
    <property type="nucleotide sequence ID" value="NC_009706.1"/>
</dbReference>
<dbReference type="InterPro" id="IPR003099">
    <property type="entry name" value="Prephen_DH"/>
</dbReference>